<dbReference type="InterPro" id="IPR009057">
    <property type="entry name" value="Homeodomain-like_sf"/>
</dbReference>
<keyword evidence="11" id="KW-1185">Reference proteome</keyword>
<evidence type="ECO:0000256" key="3">
    <source>
        <dbReference type="ARBA" id="ARBA00023125"/>
    </source>
</evidence>
<evidence type="ECO:0000256" key="5">
    <source>
        <dbReference type="ARBA" id="ARBA00023242"/>
    </source>
</evidence>
<comment type="caution">
    <text evidence="10">The sequence shown here is derived from an EMBL/GenBank/DDBJ whole genome shotgun (WGS) entry which is preliminary data.</text>
</comment>
<comment type="subcellular location">
    <subcellularLocation>
        <location evidence="1 7 8">Nucleus</location>
    </subcellularLocation>
</comment>
<dbReference type="InterPro" id="IPR017970">
    <property type="entry name" value="Homeobox_CS"/>
</dbReference>
<dbReference type="InterPro" id="IPR001356">
    <property type="entry name" value="HD"/>
</dbReference>
<dbReference type="InterPro" id="IPR052002">
    <property type="entry name" value="Even-skipped_HD"/>
</dbReference>
<dbReference type="Proteomes" id="UP000822476">
    <property type="component" value="Unassembled WGS sequence"/>
</dbReference>
<keyword evidence="2" id="KW-0217">Developmental protein</keyword>
<dbReference type="GO" id="GO:0005634">
    <property type="term" value="C:nucleus"/>
    <property type="evidence" value="ECO:0007669"/>
    <property type="project" value="UniProtKB-SubCell"/>
</dbReference>
<dbReference type="CDD" id="cd00086">
    <property type="entry name" value="homeodomain"/>
    <property type="match status" value="1"/>
</dbReference>
<feature type="non-terminal residue" evidence="10">
    <location>
        <position position="411"/>
    </location>
</feature>
<dbReference type="SMART" id="SM00389">
    <property type="entry name" value="HOX"/>
    <property type="match status" value="1"/>
</dbReference>
<protein>
    <recommendedName>
        <fullName evidence="9">Homeobox domain-containing protein</fullName>
    </recommendedName>
</protein>
<keyword evidence="5 7" id="KW-0539">Nucleus</keyword>
<evidence type="ECO:0000256" key="7">
    <source>
        <dbReference type="PROSITE-ProRule" id="PRU00108"/>
    </source>
</evidence>
<dbReference type="EMBL" id="JTDE01004052">
    <property type="protein sequence ID" value="KAF7255352.1"/>
    <property type="molecule type" value="Genomic_DNA"/>
</dbReference>
<keyword evidence="3 7" id="KW-0238">DNA-binding</keyword>
<dbReference type="GO" id="GO:0000978">
    <property type="term" value="F:RNA polymerase II cis-regulatory region sequence-specific DNA binding"/>
    <property type="evidence" value="ECO:0007669"/>
    <property type="project" value="TreeGrafter"/>
</dbReference>
<evidence type="ECO:0000256" key="2">
    <source>
        <dbReference type="ARBA" id="ARBA00022473"/>
    </source>
</evidence>
<dbReference type="PROSITE" id="PS00027">
    <property type="entry name" value="HOMEOBOX_1"/>
    <property type="match status" value="1"/>
</dbReference>
<dbReference type="AlphaFoldDB" id="A0A8S9YKV7"/>
<keyword evidence="4 7" id="KW-0371">Homeobox</keyword>
<dbReference type="InterPro" id="IPR020479">
    <property type="entry name" value="HD_metazoa"/>
</dbReference>
<gene>
    <name evidence="10" type="ORF">EG68_07658</name>
</gene>
<evidence type="ECO:0000256" key="6">
    <source>
        <dbReference type="ARBA" id="ARBA00038449"/>
    </source>
</evidence>
<evidence type="ECO:0000313" key="11">
    <source>
        <dbReference type="Proteomes" id="UP000822476"/>
    </source>
</evidence>
<dbReference type="OrthoDB" id="6159439at2759"/>
<evidence type="ECO:0000259" key="9">
    <source>
        <dbReference type="PROSITE" id="PS50071"/>
    </source>
</evidence>
<sequence length="411" mass="46507">IQTNLTENAKSTDHIGHYLSDASFPISFTHASRSPTQESRADVERVHQVLESVGRSVGISEATNREVAKDRVDYETSGIQINGIDCQSINSEPHNDEETTDATKRYRTSYSQQQIKVLEKIYVTERYISRPQRSKLATELNLPENTIKVWFQNRRMKEKRQSMMLPTIAGKDPYLRETLLRVTQLYYATRYGVTHADCMSTGLSLDPMQTVSCWPEYKMIPNSMADQTSVGMNLSKKQTVSHVRTSTNRIKKPNLEKLKVLHDGDQNNRGESEPGGATSVIVNDLVLSSAKESRLFALSSTKRCGTETGSLYSHAAAEEIQDLTKRTCYRSPHFDCYQESNIRISVDNQQRHYSPPSQNSLAVGFRMSADKSTFSSSGDILRFTPEVDFPVIDFTKHSTTNQHNINNDRMT</sequence>
<accession>A0A8S9YKV7</accession>
<name>A0A8S9YKV7_9TREM</name>
<dbReference type="GO" id="GO:0000981">
    <property type="term" value="F:DNA-binding transcription factor activity, RNA polymerase II-specific"/>
    <property type="evidence" value="ECO:0007669"/>
    <property type="project" value="InterPro"/>
</dbReference>
<dbReference type="SUPFAM" id="SSF46689">
    <property type="entry name" value="Homeodomain-like"/>
    <property type="match status" value="1"/>
</dbReference>
<evidence type="ECO:0000313" key="10">
    <source>
        <dbReference type="EMBL" id="KAF7255352.1"/>
    </source>
</evidence>
<feature type="DNA-binding region" description="Homeobox" evidence="7">
    <location>
        <begin position="103"/>
        <end position="162"/>
    </location>
</feature>
<dbReference type="Gene3D" id="1.10.10.60">
    <property type="entry name" value="Homeodomain-like"/>
    <property type="match status" value="1"/>
</dbReference>
<dbReference type="PANTHER" id="PTHR46294">
    <property type="entry name" value="SEGMENTATION PROTEIN EVEN-SKIPPED"/>
    <property type="match status" value="1"/>
</dbReference>
<organism evidence="10 11">
    <name type="scientific">Paragonimus skrjabini miyazakii</name>
    <dbReference type="NCBI Taxonomy" id="59628"/>
    <lineage>
        <taxon>Eukaryota</taxon>
        <taxon>Metazoa</taxon>
        <taxon>Spiralia</taxon>
        <taxon>Lophotrochozoa</taxon>
        <taxon>Platyhelminthes</taxon>
        <taxon>Trematoda</taxon>
        <taxon>Digenea</taxon>
        <taxon>Plagiorchiida</taxon>
        <taxon>Troglotremata</taxon>
        <taxon>Troglotrematidae</taxon>
        <taxon>Paragonimus</taxon>
    </lineage>
</organism>
<dbReference type="PANTHER" id="PTHR46294:SF4">
    <property type="entry name" value="SEGMENTATION PROTEIN EVEN-SKIPPED"/>
    <property type="match status" value="1"/>
</dbReference>
<evidence type="ECO:0000256" key="8">
    <source>
        <dbReference type="RuleBase" id="RU000682"/>
    </source>
</evidence>
<dbReference type="PRINTS" id="PR00024">
    <property type="entry name" value="HOMEOBOX"/>
</dbReference>
<dbReference type="PROSITE" id="PS50071">
    <property type="entry name" value="HOMEOBOX_2"/>
    <property type="match status" value="1"/>
</dbReference>
<feature type="domain" description="Homeobox" evidence="9">
    <location>
        <begin position="101"/>
        <end position="161"/>
    </location>
</feature>
<reference evidence="10" key="1">
    <citation type="submission" date="2019-07" db="EMBL/GenBank/DDBJ databases">
        <title>Annotation for the trematode Paragonimus miyazaki's.</title>
        <authorList>
            <person name="Choi Y.-J."/>
        </authorList>
    </citation>
    <scope>NUCLEOTIDE SEQUENCE</scope>
    <source>
        <strain evidence="10">Japan</strain>
    </source>
</reference>
<proteinExistence type="inferred from homology"/>
<comment type="similarity">
    <text evidence="6">Belongs to the even-skipped homeobox family.</text>
</comment>
<evidence type="ECO:0000256" key="1">
    <source>
        <dbReference type="ARBA" id="ARBA00004123"/>
    </source>
</evidence>
<dbReference type="Pfam" id="PF00046">
    <property type="entry name" value="Homeodomain"/>
    <property type="match status" value="1"/>
</dbReference>
<evidence type="ECO:0000256" key="4">
    <source>
        <dbReference type="ARBA" id="ARBA00023155"/>
    </source>
</evidence>